<evidence type="ECO:0000256" key="10">
    <source>
        <dbReference type="HAMAP-Rule" id="MF_01464"/>
    </source>
</evidence>
<feature type="transmembrane region" description="Helical" evidence="9">
    <location>
        <begin position="834"/>
        <end position="856"/>
    </location>
</feature>
<feature type="transmembrane region" description="Helical" evidence="9">
    <location>
        <begin position="595"/>
        <end position="615"/>
    </location>
</feature>
<dbReference type="InterPro" id="IPR055344">
    <property type="entry name" value="SecD_SecF_C_bact"/>
</dbReference>
<feature type="transmembrane region" description="Helical" evidence="9">
    <location>
        <begin position="868"/>
        <end position="888"/>
    </location>
</feature>
<dbReference type="STRING" id="1079859.SAMN04515674_10735"/>
<evidence type="ECO:0000256" key="5">
    <source>
        <dbReference type="ARBA" id="ARBA00022927"/>
    </source>
</evidence>
<proteinExistence type="inferred from homology"/>
<keyword evidence="16" id="KW-1185">Reference proteome</keyword>
<feature type="domain" description="Protein export membrane protein SecD/SecF C-terminal" evidence="12">
    <location>
        <begin position="783"/>
        <end position="974"/>
    </location>
</feature>
<reference evidence="15 16" key="1">
    <citation type="submission" date="2016-10" db="EMBL/GenBank/DDBJ databases">
        <authorList>
            <person name="de Groot N.N."/>
        </authorList>
    </citation>
    <scope>NUCLEOTIDE SEQUENCE [LARGE SCALE GENOMIC DNA]</scope>
    <source>
        <strain evidence="16">E92,LMG 26720,CCM 7988</strain>
    </source>
</reference>
<dbReference type="InterPro" id="IPR005665">
    <property type="entry name" value="SecF_bac"/>
</dbReference>
<dbReference type="Gene3D" id="1.20.1640.10">
    <property type="entry name" value="Multidrug efflux transporter AcrB transmembrane domain"/>
    <property type="match status" value="2"/>
</dbReference>
<dbReference type="Gene3D" id="3.30.1360.200">
    <property type="match status" value="1"/>
</dbReference>
<protein>
    <recommendedName>
        <fullName evidence="9 10">Multifunctional fusion protein</fullName>
    </recommendedName>
    <domain>
        <recommendedName>
            <fullName evidence="9">Protein translocase subunit SecD</fullName>
        </recommendedName>
    </domain>
    <domain>
        <recommendedName>
            <fullName evidence="10">Protein-export membrane protein SecF</fullName>
        </recommendedName>
    </domain>
</protein>
<evidence type="ECO:0000313" key="16">
    <source>
        <dbReference type="Proteomes" id="UP000199306"/>
    </source>
</evidence>
<feature type="transmembrane region" description="Helical" evidence="9">
    <location>
        <begin position="684"/>
        <end position="706"/>
    </location>
</feature>
<dbReference type="SUPFAM" id="SSF82866">
    <property type="entry name" value="Multidrug efflux transporter AcrB transmembrane domain"/>
    <property type="match status" value="2"/>
</dbReference>
<evidence type="ECO:0000256" key="11">
    <source>
        <dbReference type="SAM" id="MobiDB-lite"/>
    </source>
</evidence>
<feature type="transmembrane region" description="Helical" evidence="9">
    <location>
        <begin position="497"/>
        <end position="516"/>
    </location>
</feature>
<dbReference type="RefSeq" id="WP_092017668.1">
    <property type="nucleotide sequence ID" value="NZ_FOXH01000007.1"/>
</dbReference>
<feature type="region of interest" description="Disordered" evidence="11">
    <location>
        <begin position="271"/>
        <end position="304"/>
    </location>
</feature>
<keyword evidence="6 9" id="KW-1133">Transmembrane helix</keyword>
<comment type="similarity">
    <text evidence="10">Belongs to the SecD/SecF family. SecF subfamily.</text>
</comment>
<gene>
    <name evidence="9" type="primary">secD</name>
    <name evidence="10" type="synonym">secF</name>
    <name evidence="15" type="ORF">SAMN04515674_10735</name>
</gene>
<name>A0A1I5U7M3_9BACT</name>
<sequence>MRYKSVVLWLTGIISALCLFFLSFTWKAGAIREEANQYASSKDGKLDPAKRTHYIDSLWKKPVYLGFTLQEVTNYALHKGLDLEGGLHAVLEVSPVEILRALSGKSNDPKFEEAIDVASKAQATSTKPFNELFYDAFAKVAPNQKLATIFANSINRGKINSNSSDSEVKRVINAEIDGAVDRVYKIIQARIDKFGVANPNIQRLPGTNRIQVELPGVDNPERARKLLSGAAKLEFIECYELNDFGAGINALGDYLAKEEAANKIASTLNTPSSALKSDSSKTGGSLAGQLTKTPAKKDSAGAKQDTTAGSALTKLFIPINNTLGVYRKDTARVNELFRRPEVRAMFPAELTFAWYAKGIPAINGDEILQLEALKKGEGQAAPLEGDVITDAAQDYDQSGRPEVTMSMNGTGARIWKNLTAANIGKRIAIVLDNYVYSAPTINGEISGGRSSISGSFTVEEAKDLANVLKAGKLPAPTRIVEDAFVGPSLGQEAINQGYFSMLAGLFLVIVFMIGYYGSPGWMANAAVLFNVFFIAGILVQIQAALTLPGIAGIVLTLGMAVDANVLINERIREELHKGKGLLEAIGLGYEKALSAILDGNITTALIGVILAILGSGSVKGFAITLLIGLATSVFTAVFVSHVLIEWMAKRAIKAGREKEMTFETFISKDIFKGFNFDFIGKRKYSYWFSWGLIATGIVVLIIQGGFNLGVDFKGGRSYVVELSKPVEAGLIKEALRDDFKEKGVEVKTFNGPTKLKITTAYLVEDESLKANQTVRTALETGLKQFADAKPVILSESKVGSTIADDIMTQSFLSILYALIAIFLYILIRFRKWQYSLGSIIALLHDALVVLGMVGITRLFGFELEVDQIFIAAVLTVMGYSINDTVVVFDRIREEIGIDADLSDKELMIKTINQSINHTMSRTVMTATTVFLVVTVLLFFGGDILRGFSFAMFIGVVFGAYSSIFVAAPIVIDLGGNKKKAVPAAEPAKKA</sequence>
<evidence type="ECO:0000256" key="7">
    <source>
        <dbReference type="ARBA" id="ARBA00023010"/>
    </source>
</evidence>
<dbReference type="GO" id="GO:0043952">
    <property type="term" value="P:protein transport by the Sec complex"/>
    <property type="evidence" value="ECO:0007669"/>
    <property type="project" value="UniProtKB-UniRule"/>
</dbReference>
<dbReference type="HAMAP" id="MF_01463_B">
    <property type="entry name" value="SecD_B"/>
    <property type="match status" value="1"/>
</dbReference>
<dbReference type="Gene3D" id="3.30.70.3220">
    <property type="match status" value="1"/>
</dbReference>
<comment type="caution">
    <text evidence="9">Lacks conserved residue(s) required for the propagation of feature annotation.</text>
</comment>
<feature type="transmembrane region" description="Helical" evidence="9">
    <location>
        <begin position="947"/>
        <end position="971"/>
    </location>
</feature>
<evidence type="ECO:0000259" key="14">
    <source>
        <dbReference type="Pfam" id="PF22599"/>
    </source>
</evidence>
<evidence type="ECO:0000256" key="1">
    <source>
        <dbReference type="ARBA" id="ARBA00004651"/>
    </source>
</evidence>
<accession>A0A1I5U7M3</accession>
<keyword evidence="7 9" id="KW-0811">Translocation</keyword>
<evidence type="ECO:0000256" key="2">
    <source>
        <dbReference type="ARBA" id="ARBA00022448"/>
    </source>
</evidence>
<dbReference type="GO" id="GO:0065002">
    <property type="term" value="P:intracellular protein transmembrane transport"/>
    <property type="evidence" value="ECO:0007669"/>
    <property type="project" value="UniProtKB-UniRule"/>
</dbReference>
<dbReference type="AlphaFoldDB" id="A0A1I5U7M3"/>
<comment type="subcellular location">
    <subcellularLocation>
        <location evidence="1 9">Cell membrane</location>
        <topology evidence="1 9">Multi-pass membrane protein</topology>
    </subcellularLocation>
</comment>
<organism evidence="15 16">
    <name type="scientific">Pseudarcicella hirudinis</name>
    <dbReference type="NCBI Taxonomy" id="1079859"/>
    <lineage>
        <taxon>Bacteria</taxon>
        <taxon>Pseudomonadati</taxon>
        <taxon>Bacteroidota</taxon>
        <taxon>Cytophagia</taxon>
        <taxon>Cytophagales</taxon>
        <taxon>Flectobacillaceae</taxon>
        <taxon>Pseudarcicella</taxon>
    </lineage>
</organism>
<comment type="subunit">
    <text evidence="9">Forms a complex with SecF. Part of the essential Sec protein translocation apparatus which comprises SecA, SecYEG and auxiliary proteins SecDF. Other proteins may also be involved.</text>
</comment>
<comment type="function">
    <text evidence="9">Part of the Sec protein translocase complex. Interacts with the SecYEG preprotein conducting channel. SecDF uses the proton motive force (PMF) to complete protein translocation after the ATP-dependent function of SecA.</text>
</comment>
<evidence type="ECO:0000313" key="15">
    <source>
        <dbReference type="EMBL" id="SFP91272.1"/>
    </source>
</evidence>
<dbReference type="InterPro" id="IPR022813">
    <property type="entry name" value="SecD/SecF_arch_bac"/>
</dbReference>
<feature type="domain" description="Protein translocase subunit SecDF P1" evidence="13">
    <location>
        <begin position="180"/>
        <end position="237"/>
    </location>
</feature>
<dbReference type="InterPro" id="IPR005791">
    <property type="entry name" value="SecD"/>
</dbReference>
<dbReference type="OrthoDB" id="9805019at2"/>
<evidence type="ECO:0000259" key="13">
    <source>
        <dbReference type="Pfam" id="PF21760"/>
    </source>
</evidence>
<feature type="domain" description="Protein export membrane protein SecD/SecF C-terminal" evidence="12">
    <location>
        <begin position="478"/>
        <end position="649"/>
    </location>
</feature>
<dbReference type="HAMAP" id="MF_01464_B">
    <property type="entry name" value="SecF_B"/>
    <property type="match status" value="1"/>
</dbReference>
<dbReference type="GO" id="GO:0015450">
    <property type="term" value="F:protein-transporting ATPase activity"/>
    <property type="evidence" value="ECO:0007669"/>
    <property type="project" value="InterPro"/>
</dbReference>
<dbReference type="NCBIfam" id="TIGR01129">
    <property type="entry name" value="secD"/>
    <property type="match status" value="1"/>
</dbReference>
<comment type="subunit">
    <text evidence="10">Forms a complex with SecD. Part of the essential Sec protein translocation apparatus which comprises SecA, SecYEG and auxiliary proteins SecDF. Other proteins may also be involved.</text>
</comment>
<dbReference type="NCBIfam" id="TIGR00966">
    <property type="entry name" value="transloc_SecF"/>
    <property type="match status" value="1"/>
</dbReference>
<dbReference type="PANTHER" id="PTHR30081">
    <property type="entry name" value="PROTEIN-EXPORT MEMBRANE PROTEIN SEC"/>
    <property type="match status" value="1"/>
</dbReference>
<dbReference type="InterPro" id="IPR022646">
    <property type="entry name" value="SecD/SecF_CS"/>
</dbReference>
<dbReference type="GO" id="GO:0005886">
    <property type="term" value="C:plasma membrane"/>
    <property type="evidence" value="ECO:0007669"/>
    <property type="project" value="UniProtKB-SubCell"/>
</dbReference>
<dbReference type="Proteomes" id="UP000199306">
    <property type="component" value="Unassembled WGS sequence"/>
</dbReference>
<evidence type="ECO:0000256" key="6">
    <source>
        <dbReference type="ARBA" id="ARBA00022989"/>
    </source>
</evidence>
<evidence type="ECO:0000256" key="8">
    <source>
        <dbReference type="ARBA" id="ARBA00023136"/>
    </source>
</evidence>
<dbReference type="InterPro" id="IPR048634">
    <property type="entry name" value="SecD_SecF_C"/>
</dbReference>
<feature type="transmembrane region" description="Helical" evidence="9">
    <location>
        <begin position="547"/>
        <end position="567"/>
    </location>
</feature>
<keyword evidence="4 9" id="KW-0812">Transmembrane</keyword>
<evidence type="ECO:0000256" key="3">
    <source>
        <dbReference type="ARBA" id="ARBA00022475"/>
    </source>
</evidence>
<evidence type="ECO:0000256" key="4">
    <source>
        <dbReference type="ARBA" id="ARBA00022692"/>
    </source>
</evidence>
<dbReference type="Pfam" id="PF02355">
    <property type="entry name" value="SecD_SecF_C"/>
    <property type="match status" value="2"/>
</dbReference>
<evidence type="ECO:0000256" key="9">
    <source>
        <dbReference type="HAMAP-Rule" id="MF_01463"/>
    </source>
</evidence>
<dbReference type="InterPro" id="IPR022645">
    <property type="entry name" value="SecD/SecF_bac"/>
</dbReference>
<dbReference type="Pfam" id="PF21760">
    <property type="entry name" value="SecD_1st"/>
    <property type="match status" value="1"/>
</dbReference>
<dbReference type="NCBIfam" id="TIGR00916">
    <property type="entry name" value="2A0604s01"/>
    <property type="match status" value="1"/>
</dbReference>
<feature type="transmembrane region" description="Helical" evidence="9">
    <location>
        <begin position="621"/>
        <end position="644"/>
    </location>
</feature>
<feature type="transmembrane region" description="Helical" evidence="9">
    <location>
        <begin position="523"/>
        <end position="541"/>
    </location>
</feature>
<dbReference type="PANTHER" id="PTHR30081:SF1">
    <property type="entry name" value="PROTEIN TRANSLOCASE SUBUNIT SECD"/>
    <property type="match status" value="1"/>
</dbReference>
<evidence type="ECO:0000259" key="12">
    <source>
        <dbReference type="Pfam" id="PF02355"/>
    </source>
</evidence>
<comment type="similarity">
    <text evidence="9">Belongs to the SecD/SecF family. SecD subfamily.</text>
</comment>
<dbReference type="EMBL" id="FOXH01000007">
    <property type="protein sequence ID" value="SFP91272.1"/>
    <property type="molecule type" value="Genomic_DNA"/>
</dbReference>
<dbReference type="GO" id="GO:0006605">
    <property type="term" value="P:protein targeting"/>
    <property type="evidence" value="ECO:0007669"/>
    <property type="project" value="UniProtKB-UniRule"/>
</dbReference>
<dbReference type="Pfam" id="PF22599">
    <property type="entry name" value="SecDF_P1_head"/>
    <property type="match status" value="1"/>
</dbReference>
<dbReference type="FunFam" id="1.20.1640.10:FF:000004">
    <property type="entry name" value="Protein translocase subunit SecD"/>
    <property type="match status" value="1"/>
</dbReference>
<keyword evidence="2 9" id="KW-0813">Transport</keyword>
<feature type="compositionally biased region" description="Polar residues" evidence="11">
    <location>
        <begin position="271"/>
        <end position="292"/>
    </location>
</feature>
<keyword evidence="8 9" id="KW-0472">Membrane</keyword>
<dbReference type="InterPro" id="IPR048631">
    <property type="entry name" value="SecD_1st"/>
</dbReference>
<keyword evidence="3 9" id="KW-1003">Cell membrane</keyword>
<dbReference type="Pfam" id="PF07549">
    <property type="entry name" value="Sec_GG"/>
    <property type="match status" value="1"/>
</dbReference>
<keyword evidence="5 9" id="KW-0653">Protein transport</keyword>
<dbReference type="PRINTS" id="PR01755">
    <property type="entry name" value="SECFTRNLCASE"/>
</dbReference>
<feature type="transmembrane region" description="Helical" evidence="9">
    <location>
        <begin position="806"/>
        <end position="827"/>
    </location>
</feature>
<feature type="transmembrane region" description="Helical" evidence="9">
    <location>
        <begin position="923"/>
        <end position="941"/>
    </location>
</feature>
<dbReference type="InterPro" id="IPR054384">
    <property type="entry name" value="SecDF_P1_head"/>
</dbReference>
<feature type="domain" description="SecDF P1 head subdomain" evidence="14">
    <location>
        <begin position="381"/>
        <end position="475"/>
    </location>
</feature>
<dbReference type="NCBIfam" id="NF009585">
    <property type="entry name" value="PRK13024.1-5"/>
    <property type="match status" value="1"/>
</dbReference>